<feature type="compositionally biased region" description="Polar residues" evidence="1">
    <location>
        <begin position="837"/>
        <end position="862"/>
    </location>
</feature>
<feature type="compositionally biased region" description="Polar residues" evidence="1">
    <location>
        <begin position="809"/>
        <end position="820"/>
    </location>
</feature>
<dbReference type="InterPro" id="IPR036181">
    <property type="entry name" value="MIT_dom_sf"/>
</dbReference>
<feature type="compositionally biased region" description="Polar residues" evidence="1">
    <location>
        <begin position="108"/>
        <end position="119"/>
    </location>
</feature>
<dbReference type="OrthoDB" id="2245455at2759"/>
<feature type="compositionally biased region" description="Polar residues" evidence="1">
    <location>
        <begin position="542"/>
        <end position="561"/>
    </location>
</feature>
<feature type="compositionally biased region" description="Polar residues" evidence="1">
    <location>
        <begin position="182"/>
        <end position="193"/>
    </location>
</feature>
<feature type="region of interest" description="Disordered" evidence="1">
    <location>
        <begin position="1"/>
        <end position="613"/>
    </location>
</feature>
<dbReference type="RefSeq" id="XP_007879337.1">
    <property type="nucleotide sequence ID" value="XM_007881146.1"/>
</dbReference>
<feature type="compositionally biased region" description="Polar residues" evidence="1">
    <location>
        <begin position="581"/>
        <end position="601"/>
    </location>
</feature>
<feature type="compositionally biased region" description="Basic and acidic residues" evidence="1">
    <location>
        <begin position="151"/>
        <end position="161"/>
    </location>
</feature>
<reference evidence="2 3" key="1">
    <citation type="journal article" date="2013" name="Plant Cell">
        <title>The transition from a phytopathogenic smut ancestor to an anamorphic biocontrol agent deciphered by comparative whole-genome analysis.</title>
        <authorList>
            <person name="Lefebvre F."/>
            <person name="Joly D.L."/>
            <person name="Labbe C."/>
            <person name="Teichmann B."/>
            <person name="Linning R."/>
            <person name="Belzile F."/>
            <person name="Bakkeren G."/>
            <person name="Belanger R.R."/>
        </authorList>
    </citation>
    <scope>NUCLEOTIDE SEQUENCE [LARGE SCALE GENOMIC DNA]</scope>
    <source>
        <strain evidence="2 3">PF-1</strain>
    </source>
</reference>
<evidence type="ECO:0000313" key="3">
    <source>
        <dbReference type="Proteomes" id="UP000053664"/>
    </source>
</evidence>
<feature type="compositionally biased region" description="Polar residues" evidence="1">
    <location>
        <begin position="512"/>
        <end position="527"/>
    </location>
</feature>
<dbReference type="HOGENOM" id="CLU_250906_0_0_1"/>
<feature type="compositionally biased region" description="Basic and acidic residues" evidence="1">
    <location>
        <begin position="214"/>
        <end position="230"/>
    </location>
</feature>
<dbReference type="EMBL" id="KE361633">
    <property type="protein sequence ID" value="EPQ28824.1"/>
    <property type="molecule type" value="Genomic_DNA"/>
</dbReference>
<evidence type="ECO:0000313" key="2">
    <source>
        <dbReference type="EMBL" id="EPQ28824.1"/>
    </source>
</evidence>
<evidence type="ECO:0008006" key="4">
    <source>
        <dbReference type="Google" id="ProtNLM"/>
    </source>
</evidence>
<feature type="compositionally biased region" description="Polar residues" evidence="1">
    <location>
        <begin position="423"/>
        <end position="437"/>
    </location>
</feature>
<dbReference type="Gene3D" id="1.20.58.80">
    <property type="entry name" value="Phosphotransferase system, lactose/cellobiose-type IIA subunit"/>
    <property type="match status" value="1"/>
</dbReference>
<dbReference type="PANTHER" id="PTHR37327:SF1">
    <property type="entry name" value="MICROTUBULE INTERACTING AND TRANSPORT DOMAIN-CONTAINING PROTEIN"/>
    <property type="match status" value="1"/>
</dbReference>
<evidence type="ECO:0000256" key="1">
    <source>
        <dbReference type="SAM" id="MobiDB-lite"/>
    </source>
</evidence>
<name>A0A061H8N1_9BASI</name>
<feature type="compositionally biased region" description="Polar residues" evidence="1">
    <location>
        <begin position="976"/>
        <end position="994"/>
    </location>
</feature>
<feature type="region of interest" description="Disordered" evidence="1">
    <location>
        <begin position="1194"/>
        <end position="1217"/>
    </location>
</feature>
<feature type="region of interest" description="Disordered" evidence="1">
    <location>
        <begin position="1073"/>
        <end position="1095"/>
    </location>
</feature>
<feature type="compositionally biased region" description="Low complexity" evidence="1">
    <location>
        <begin position="125"/>
        <end position="141"/>
    </location>
</feature>
<feature type="compositionally biased region" description="Low complexity" evidence="1">
    <location>
        <begin position="455"/>
        <end position="466"/>
    </location>
</feature>
<dbReference type="SUPFAM" id="SSF116846">
    <property type="entry name" value="MIT domain"/>
    <property type="match status" value="1"/>
</dbReference>
<feature type="compositionally biased region" description="Polar residues" evidence="1">
    <location>
        <begin position="893"/>
        <end position="908"/>
    </location>
</feature>
<dbReference type="GeneID" id="19317735"/>
<dbReference type="Proteomes" id="UP000053664">
    <property type="component" value="Unassembled WGS sequence"/>
</dbReference>
<feature type="compositionally biased region" description="Polar residues" evidence="1">
    <location>
        <begin position="1026"/>
        <end position="1049"/>
    </location>
</feature>
<protein>
    <recommendedName>
        <fullName evidence="4">MIT domain-containing protein</fullName>
    </recommendedName>
</protein>
<feature type="compositionally biased region" description="Basic and acidic residues" evidence="1">
    <location>
        <begin position="1008"/>
        <end position="1018"/>
    </location>
</feature>
<accession>A0A061H8N1</accession>
<dbReference type="PANTHER" id="PTHR37327">
    <property type="entry name" value="CHROMOSOME 1, WHOLE GENOME SHOTGUN SEQUENCE"/>
    <property type="match status" value="1"/>
</dbReference>
<feature type="compositionally biased region" description="Low complexity" evidence="1">
    <location>
        <begin position="281"/>
        <end position="291"/>
    </location>
</feature>
<feature type="compositionally biased region" description="Low complexity" evidence="1">
    <location>
        <begin position="1200"/>
        <end position="1209"/>
    </location>
</feature>
<feature type="compositionally biased region" description="Basic and acidic residues" evidence="1">
    <location>
        <begin position="742"/>
        <end position="774"/>
    </location>
</feature>
<sequence>MSQPSNVHGAPAGPAGRSFLSLDDGPASPLAPPPEMLSNPPNSLERSVSPRTAGSRPSPHIGYDDGDDGGDDSGGETASTRRRIRQSPKLPSPATRSTRRTILEGTRNVLSSPDKTNTGEPFPPSSAAASHASGSTNSSFSRIGNFMSGRSSDRPESRGAEGTKAGYADDTAGGGPAPKSISAAQGATQGQPSNEPPIRQSLASRFLRPKSSRQKLDEFGDTTTDRREGHGLGSAFGFRSENRRTVEPAEPPSGANHGVHPEGSEESPTIPEHDSGHGNTSQSGTSSRPSSLANALDMAPSASRAANGAPVSRGGRLGRLQYKKSEGLSISSVGRDSLGSAREGVGAPLQDFAASNQGLTSHADRQEAWASRAEPDNNGSGRPRLPSSSYREMAQNRAGASSLAGLGIESGFADDAGMPPASNAATAADQGSATQSEPFRYDMAPTNGDAGPGRSGHSSQHSSSGYQGIGTYAGGGEHEAGHARSSSNAQAVDSGRAVSRTSGQDKFHNRFSKQTASDGSRYSTRSSAPGRDAGDMSPPSEAYTSPTLSQQATQAKPSASLYQRHRHQQTSSSSGSEALWTASQRTGISNGIHSDTGSAAATSKPRPASPPVGSLSDAAIVAMGAVPGSSPEALYNANGAPLSSKNVLTIALQKAQSAVQLDSANQVAEAIAAYRQAVRLLDEVMARIAPKHGRKSRPSREEERRRLRVIHDTYADRIRLLSLICAPEEAGEFTEEDNSYDQSRDEAIPVRDETEWDEGRLRPGQRSDLERDGDQSFLSMTPIAERHDTSTMDRFLSGPSGEISATGADGTSRSGQSSRGAISVADEQGEFDAAQAPSGSTPQISIQTTVRQEPGSDTQDSQEILLDPYTTAPATSRDVDQMTGHARSDSDSSYHSTRTKGNVGSSFRSRPKDSPRSLGLDEESRRPPTPATPFFDAADARTSIDESEDAASGGRDTKPPSLSGIGSSGTEERLRTFQTHLGDRTTSLNPSRSQPALRAKGSMPSLRAIRDTASRADTTRPALQGRPSSADSPPNATIPTLGDASTSTPHPKLINRPRATTLVSKRLPPTAADTEALVSSTTSTGTISQRRKQAVPQVPALPVPLRSDAMARTYSAERADAIPSGVASGLDGPVASSQLPYSRQRAISQPGSRRPSIPAAFLAANASADLAPPVPKLTRNLSAGLVEGVSNGQENELVGPASAPSTTAAAPPPTLRKASDTAAALQQAAVIAPTNQVQGSDGHGQACAALRDVFPSGLPSLASGTPSYATGSSGVSLFPWLGLASKLPDPSSTPSVPLQPVLRPFHVMRMLLRSIGEGGYVTQRLYVPKGLWLQQGARLVSIESKVRAMELVSTGLEAVAKGGEQLLRPPGSGLGLETSNGSKFAKHLDELDALMIEAQNSLAKKLGFLETVTGKKASTFSGVFGSKLTRSLDRMTNGKSLDSPVIYVEGLARLFARAQVLDTHLICLLRAQGTVSAAEMADALPTPSHNSNVYSALPTELRAGIEARLRRSSDFFAKVILAFVLRDVGVLLDKFAKRGSLVFTE</sequence>
<dbReference type="eggNOG" id="ENOG502QZS0">
    <property type="taxonomic scope" value="Eukaryota"/>
</dbReference>
<feature type="compositionally biased region" description="Polar residues" evidence="1">
    <location>
        <begin position="1077"/>
        <end position="1088"/>
    </location>
</feature>
<feature type="compositionally biased region" description="Acidic residues" evidence="1">
    <location>
        <begin position="64"/>
        <end position="74"/>
    </location>
</feature>
<organism evidence="2 3">
    <name type="scientific">Pseudozyma flocculosa PF-1</name>
    <dbReference type="NCBI Taxonomy" id="1277687"/>
    <lineage>
        <taxon>Eukaryota</taxon>
        <taxon>Fungi</taxon>
        <taxon>Dikarya</taxon>
        <taxon>Basidiomycota</taxon>
        <taxon>Ustilaginomycotina</taxon>
        <taxon>Ustilaginomycetes</taxon>
        <taxon>Ustilaginales</taxon>
        <taxon>Ustilaginaceae</taxon>
        <taxon>Pseudozyma</taxon>
    </lineage>
</organism>
<dbReference type="KEGG" id="pfp:PFL1_03627"/>
<proteinExistence type="predicted"/>
<feature type="region of interest" description="Disordered" evidence="1">
    <location>
        <begin position="731"/>
        <end position="1060"/>
    </location>
</feature>
<feature type="compositionally biased region" description="Polar residues" evidence="1">
    <location>
        <begin position="39"/>
        <end position="52"/>
    </location>
</feature>
<gene>
    <name evidence="2" type="ORF">PFL1_03627</name>
</gene>